<evidence type="ECO:0000256" key="7">
    <source>
        <dbReference type="ARBA" id="ARBA00022801"/>
    </source>
</evidence>
<comment type="catalytic activity">
    <reaction evidence="12 14">
        <text>5-amino-6-(5-phospho-D-ribitylamino)uracil + NADP(+) = 5-amino-6-(5-phospho-D-ribosylamino)uracil + NADPH + H(+)</text>
        <dbReference type="Rhea" id="RHEA:17845"/>
        <dbReference type="ChEBI" id="CHEBI:15378"/>
        <dbReference type="ChEBI" id="CHEBI:57783"/>
        <dbReference type="ChEBI" id="CHEBI:58349"/>
        <dbReference type="ChEBI" id="CHEBI:58421"/>
        <dbReference type="ChEBI" id="CHEBI:58453"/>
        <dbReference type="EC" id="1.1.1.193"/>
    </reaction>
</comment>
<dbReference type="SUPFAM" id="SSF53597">
    <property type="entry name" value="Dihydrofolate reductase-like"/>
    <property type="match status" value="1"/>
</dbReference>
<dbReference type="Pfam" id="PF00383">
    <property type="entry name" value="dCMP_cyt_deam_1"/>
    <property type="match status" value="1"/>
</dbReference>
<feature type="binding site" evidence="16">
    <location>
        <position position="210"/>
    </location>
    <ligand>
        <name>substrate</name>
    </ligand>
</feature>
<keyword evidence="8 14" id="KW-0862">Zinc</keyword>
<feature type="binding site" evidence="16">
    <location>
        <position position="173"/>
    </location>
    <ligand>
        <name>NADP(+)</name>
        <dbReference type="ChEBI" id="CHEBI:58349"/>
    </ligand>
</feature>
<keyword evidence="7 14" id="KW-0378">Hydrolase</keyword>
<evidence type="ECO:0000256" key="3">
    <source>
        <dbReference type="ARBA" id="ARBA00004910"/>
    </source>
</evidence>
<keyword evidence="9 14" id="KW-0521">NADP</keyword>
<feature type="binding site" evidence="16">
    <location>
        <position position="171"/>
    </location>
    <ligand>
        <name>substrate</name>
    </ligand>
</feature>
<dbReference type="InterPro" id="IPR002734">
    <property type="entry name" value="RibDG_C"/>
</dbReference>
<dbReference type="NCBIfam" id="TIGR00326">
    <property type="entry name" value="eubact_ribD"/>
    <property type="match status" value="1"/>
</dbReference>
<dbReference type="Pfam" id="PF01872">
    <property type="entry name" value="RibD_C"/>
    <property type="match status" value="1"/>
</dbReference>
<dbReference type="PANTHER" id="PTHR38011:SF7">
    <property type="entry name" value="2,5-DIAMINO-6-RIBOSYLAMINO-4(3H)-PYRIMIDINONE 5'-PHOSPHATE REDUCTASE"/>
    <property type="match status" value="1"/>
</dbReference>
<dbReference type="InterPro" id="IPR004794">
    <property type="entry name" value="Eubact_RibD"/>
</dbReference>
<evidence type="ECO:0000256" key="4">
    <source>
        <dbReference type="ARBA" id="ARBA00005259"/>
    </source>
</evidence>
<evidence type="ECO:0000256" key="10">
    <source>
        <dbReference type="ARBA" id="ARBA00023002"/>
    </source>
</evidence>
<feature type="active site" description="Proton donor" evidence="15">
    <location>
        <position position="55"/>
    </location>
</feature>
<feature type="binding site" evidence="16">
    <location>
        <position position="187"/>
    </location>
    <ligand>
        <name>substrate</name>
    </ligand>
</feature>
<dbReference type="GO" id="GO:0008703">
    <property type="term" value="F:5-amino-6-(5-phosphoribosylamino)uracil reductase activity"/>
    <property type="evidence" value="ECO:0007669"/>
    <property type="project" value="UniProtKB-EC"/>
</dbReference>
<evidence type="ECO:0000256" key="5">
    <source>
        <dbReference type="ARBA" id="ARBA00007417"/>
    </source>
</evidence>
<name>A0A134AH95_9FIRM</name>
<evidence type="ECO:0000256" key="12">
    <source>
        <dbReference type="ARBA" id="ARBA00049861"/>
    </source>
</evidence>
<dbReference type="EMBL" id="LSDG01000023">
    <property type="protein sequence ID" value="KXB67096.1"/>
    <property type="molecule type" value="Genomic_DNA"/>
</dbReference>
<comment type="caution">
    <text evidence="19">The sequence shown here is derived from an EMBL/GenBank/DDBJ whole genome shotgun (WGS) entry which is preliminary data.</text>
</comment>
<dbReference type="STRING" id="755172.HMPREF1863_00822"/>
<evidence type="ECO:0000256" key="14">
    <source>
        <dbReference type="PIRNR" id="PIRNR006769"/>
    </source>
</evidence>
<dbReference type="PROSITE" id="PS51747">
    <property type="entry name" value="CYT_DCMP_DEAMINASES_2"/>
    <property type="match status" value="1"/>
</dbReference>
<evidence type="ECO:0000256" key="16">
    <source>
        <dbReference type="PIRSR" id="PIRSR006769-2"/>
    </source>
</evidence>
<dbReference type="InterPro" id="IPR011549">
    <property type="entry name" value="RibD_C"/>
</dbReference>
<gene>
    <name evidence="19" type="ORF">HMPREF1863_00822</name>
</gene>
<dbReference type="EC" id="3.5.4.26" evidence="14"/>
<feature type="binding site" evidence="17">
    <location>
        <position position="78"/>
    </location>
    <ligand>
        <name>Zn(2+)</name>
        <dbReference type="ChEBI" id="CHEBI:29105"/>
        <note>catalytic</note>
    </ligand>
</feature>
<feature type="domain" description="CMP/dCMP-type deaminase" evidence="18">
    <location>
        <begin position="4"/>
        <end position="126"/>
    </location>
</feature>
<feature type="binding site" evidence="17">
    <location>
        <position position="87"/>
    </location>
    <ligand>
        <name>Zn(2+)</name>
        <dbReference type="ChEBI" id="CHEBI:29105"/>
        <note>catalytic</note>
    </ligand>
</feature>
<dbReference type="CDD" id="cd01284">
    <property type="entry name" value="Riboflavin_deaminase-reductase"/>
    <property type="match status" value="1"/>
</dbReference>
<evidence type="ECO:0000256" key="8">
    <source>
        <dbReference type="ARBA" id="ARBA00022833"/>
    </source>
</evidence>
<evidence type="ECO:0000256" key="15">
    <source>
        <dbReference type="PIRSR" id="PIRSR006769-1"/>
    </source>
</evidence>
<keyword evidence="6 14" id="KW-0479">Metal-binding</keyword>
<dbReference type="PIRSF" id="PIRSF006769">
    <property type="entry name" value="RibD"/>
    <property type="match status" value="1"/>
</dbReference>
<evidence type="ECO:0000256" key="13">
    <source>
        <dbReference type="ARBA" id="ARBA00049886"/>
    </source>
</evidence>
<evidence type="ECO:0000256" key="2">
    <source>
        <dbReference type="ARBA" id="ARBA00004882"/>
    </source>
</evidence>
<dbReference type="InterPro" id="IPR050765">
    <property type="entry name" value="Riboflavin_Biosynth_HTPR"/>
</dbReference>
<comment type="similarity">
    <text evidence="4 14">In the N-terminal section; belongs to the cytidine and deoxycytidylate deaminase family.</text>
</comment>
<dbReference type="Gene3D" id="3.40.140.10">
    <property type="entry name" value="Cytidine Deaminase, domain 2"/>
    <property type="match status" value="1"/>
</dbReference>
<feature type="binding site" evidence="16">
    <location>
        <begin position="296"/>
        <end position="302"/>
    </location>
    <ligand>
        <name>NADP(+)</name>
        <dbReference type="ChEBI" id="CHEBI:58349"/>
    </ligand>
</feature>
<keyword evidence="10 14" id="KW-0560">Oxidoreductase</keyword>
<dbReference type="Proteomes" id="UP000070442">
    <property type="component" value="Unassembled WGS sequence"/>
</dbReference>
<evidence type="ECO:0000256" key="6">
    <source>
        <dbReference type="ARBA" id="ARBA00022723"/>
    </source>
</evidence>
<keyword evidence="14" id="KW-0686">Riboflavin biosynthesis</keyword>
<feature type="binding site" evidence="17">
    <location>
        <position position="53"/>
    </location>
    <ligand>
        <name>Zn(2+)</name>
        <dbReference type="ChEBI" id="CHEBI:29105"/>
        <note>catalytic</note>
    </ligand>
</feature>
<keyword evidence="20" id="KW-1185">Reference proteome</keyword>
<accession>A0A134AH95</accession>
<feature type="binding site" evidence="16">
    <location>
        <position position="157"/>
    </location>
    <ligand>
        <name>NADP(+)</name>
        <dbReference type="ChEBI" id="CHEBI:58349"/>
    </ligand>
</feature>
<comment type="pathway">
    <text evidence="3 14">Cofactor biosynthesis; riboflavin biosynthesis; 5-amino-6-(D-ribitylamino)uracil from GTP: step 3/4.</text>
</comment>
<keyword evidence="11" id="KW-0511">Multifunctional enzyme</keyword>
<comment type="function">
    <text evidence="1 14">Converts 2,5-diamino-6-(ribosylamino)-4(3h)-pyrimidinone 5'-phosphate into 5-amino-6-(ribosylamino)-2,4(1h,3h)-pyrimidinedione 5'-phosphate.</text>
</comment>
<proteinExistence type="inferred from homology"/>
<dbReference type="FunFam" id="3.40.140.10:FF:000025">
    <property type="entry name" value="Riboflavin biosynthesis protein RibD"/>
    <property type="match status" value="1"/>
</dbReference>
<dbReference type="PANTHER" id="PTHR38011">
    <property type="entry name" value="DIHYDROFOLATE REDUCTASE FAMILY PROTEIN (AFU_ORTHOLOGUE AFUA_8G06820)"/>
    <property type="match status" value="1"/>
</dbReference>
<evidence type="ECO:0000256" key="1">
    <source>
        <dbReference type="ARBA" id="ARBA00002151"/>
    </source>
</evidence>
<dbReference type="EC" id="1.1.1.193" evidence="14"/>
<dbReference type="Gene3D" id="3.40.430.10">
    <property type="entry name" value="Dihydrofolate Reductase, subunit A"/>
    <property type="match status" value="1"/>
</dbReference>
<feature type="binding site" evidence="16">
    <location>
        <position position="294"/>
    </location>
    <ligand>
        <name>substrate</name>
    </ligand>
</feature>
<dbReference type="GO" id="GO:0050661">
    <property type="term" value="F:NADP binding"/>
    <property type="evidence" value="ECO:0007669"/>
    <property type="project" value="InterPro"/>
</dbReference>
<evidence type="ECO:0000259" key="18">
    <source>
        <dbReference type="PROSITE" id="PS51747"/>
    </source>
</evidence>
<reference evidence="20" key="1">
    <citation type="submission" date="2016-01" db="EMBL/GenBank/DDBJ databases">
        <authorList>
            <person name="Mitreva M."/>
            <person name="Pepin K.H."/>
            <person name="Mihindukulasuriya K.A."/>
            <person name="Fulton R."/>
            <person name="Fronick C."/>
            <person name="O'Laughlin M."/>
            <person name="Miner T."/>
            <person name="Herter B."/>
            <person name="Rosa B.A."/>
            <person name="Cordes M."/>
            <person name="Tomlinson C."/>
            <person name="Wollam A."/>
            <person name="Palsikar V.B."/>
            <person name="Mardis E.R."/>
            <person name="Wilson R.K."/>
        </authorList>
    </citation>
    <scope>NUCLEOTIDE SEQUENCE [LARGE SCALE GENOMIC DNA]</scope>
    <source>
        <strain evidence="20">DNF00729</strain>
    </source>
</reference>
<dbReference type="OrthoDB" id="9800865at2"/>
<dbReference type="InterPro" id="IPR016193">
    <property type="entry name" value="Cytidine_deaminase-like"/>
</dbReference>
<dbReference type="GO" id="GO:0009231">
    <property type="term" value="P:riboflavin biosynthetic process"/>
    <property type="evidence" value="ECO:0007669"/>
    <property type="project" value="UniProtKB-UniPathway"/>
</dbReference>
<evidence type="ECO:0000256" key="11">
    <source>
        <dbReference type="ARBA" id="ARBA00023268"/>
    </source>
</evidence>
<organism evidence="19 20">
    <name type="scientific">Aedoeadaptatus coxii</name>
    <dbReference type="NCBI Taxonomy" id="755172"/>
    <lineage>
        <taxon>Bacteria</taxon>
        <taxon>Bacillati</taxon>
        <taxon>Bacillota</taxon>
        <taxon>Tissierellia</taxon>
        <taxon>Tissierellales</taxon>
        <taxon>Peptoniphilaceae</taxon>
        <taxon>Aedoeadaptatus</taxon>
    </lineage>
</organism>
<feature type="binding site" evidence="16">
    <location>
        <position position="207"/>
    </location>
    <ligand>
        <name>substrate</name>
    </ligand>
</feature>
<evidence type="ECO:0000313" key="20">
    <source>
        <dbReference type="Proteomes" id="UP000070442"/>
    </source>
</evidence>
<evidence type="ECO:0000256" key="9">
    <source>
        <dbReference type="ARBA" id="ARBA00022857"/>
    </source>
</evidence>
<dbReference type="SUPFAM" id="SSF53927">
    <property type="entry name" value="Cytidine deaminase-like"/>
    <property type="match status" value="1"/>
</dbReference>
<dbReference type="NCBIfam" id="TIGR00227">
    <property type="entry name" value="ribD_Cterm"/>
    <property type="match status" value="1"/>
</dbReference>
<dbReference type="PATRIC" id="fig|755172.3.peg.791"/>
<dbReference type="GO" id="GO:0046872">
    <property type="term" value="F:metal ion binding"/>
    <property type="evidence" value="ECO:0007669"/>
    <property type="project" value="UniProtKB-KW"/>
</dbReference>
<dbReference type="GO" id="GO:0008835">
    <property type="term" value="F:diaminohydroxyphosphoribosylaminopyrimidine deaminase activity"/>
    <property type="evidence" value="ECO:0007669"/>
    <property type="project" value="UniProtKB-EC"/>
</dbReference>
<evidence type="ECO:0000256" key="17">
    <source>
        <dbReference type="PIRSR" id="PIRSR006769-3"/>
    </source>
</evidence>
<comment type="catalytic activity">
    <reaction evidence="13 14">
        <text>2,5-diamino-6-hydroxy-4-(5-phosphoribosylamino)-pyrimidine + H2O + H(+) = 5-amino-6-(5-phospho-D-ribosylamino)uracil + NH4(+)</text>
        <dbReference type="Rhea" id="RHEA:21868"/>
        <dbReference type="ChEBI" id="CHEBI:15377"/>
        <dbReference type="ChEBI" id="CHEBI:15378"/>
        <dbReference type="ChEBI" id="CHEBI:28938"/>
        <dbReference type="ChEBI" id="CHEBI:58453"/>
        <dbReference type="ChEBI" id="CHEBI:58614"/>
        <dbReference type="EC" id="3.5.4.26"/>
    </reaction>
</comment>
<dbReference type="AlphaFoldDB" id="A0A134AH95"/>
<comment type="similarity">
    <text evidence="5 14">In the C-terminal section; belongs to the HTP reductase family.</text>
</comment>
<dbReference type="InterPro" id="IPR024072">
    <property type="entry name" value="DHFR-like_dom_sf"/>
</dbReference>
<feature type="binding site" evidence="16">
    <location>
        <position position="203"/>
    </location>
    <ligand>
        <name>substrate</name>
    </ligand>
</feature>
<comment type="cofactor">
    <cofactor evidence="14 17">
        <name>Zn(2+)</name>
        <dbReference type="ChEBI" id="CHEBI:29105"/>
    </cofactor>
    <text evidence="14 17">Binds 1 zinc ion.</text>
</comment>
<feature type="binding site" evidence="16">
    <location>
        <position position="199"/>
    </location>
    <ligand>
        <name>NADP(+)</name>
        <dbReference type="ChEBI" id="CHEBI:58349"/>
    </ligand>
</feature>
<evidence type="ECO:0000313" key="19">
    <source>
        <dbReference type="EMBL" id="KXB67096.1"/>
    </source>
</evidence>
<sequence>MGGIMDEFYMKRALSLAERGRGLTGTNPMVGAVLVKDGEIIGEGWHHGFGDDHAEVNCLKNAKDSPKGATIYVNLEPCSHYGKTPPCVKTIMNAGITRVVVGTLDPNPRVAGRGVHILEQAGIDVIVGVLEDDCRQLNRAFFSSILKRRPYVTAKYATTIDGKIATNTGESQWITGEEARMDGHILRGQVDGIMVGTGTVLADDPKLSNRSGEGVQPTRIILDRRGIIDENANVYDGSQKTIVYTSDMAEEKEKILASRGVTVERIPSVDGKLPLEKVLADLYETKFIGHILVEGGGKLHGSLIDEGLVDEFVLYLAPTIFGGGKSAIEGKGIESLSDRRDFEITSVQRLGRDLCIRGVVPCSRE</sequence>
<dbReference type="InterPro" id="IPR002125">
    <property type="entry name" value="CMP_dCMP_dom"/>
</dbReference>
<dbReference type="UniPathway" id="UPA00275">
    <property type="reaction ID" value="UER00401"/>
</dbReference>
<protein>
    <recommendedName>
        <fullName evidence="14">Riboflavin biosynthesis protein RibD</fullName>
    </recommendedName>
    <domain>
        <recommendedName>
            <fullName evidence="14">Diaminohydroxyphosphoribosylaminopyrimidine deaminase</fullName>
            <shortName evidence="14">DRAP deaminase</shortName>
            <ecNumber evidence="14">3.5.4.26</ecNumber>
        </recommendedName>
        <alternativeName>
            <fullName evidence="14">Riboflavin-specific deaminase</fullName>
        </alternativeName>
    </domain>
    <domain>
        <recommendedName>
            <fullName evidence="14">5-amino-6-(5-phosphoribosylamino)uracil reductase</fullName>
            <ecNumber evidence="14">1.1.1.193</ecNumber>
        </recommendedName>
        <alternativeName>
            <fullName evidence="14">HTP reductase</fullName>
        </alternativeName>
    </domain>
</protein>
<comment type="pathway">
    <text evidence="2 14">Cofactor biosynthesis; riboflavin biosynthesis; 5-amino-6-(D-ribitylamino)uracil from GTP: step 2/4.</text>
</comment>